<reference evidence="2 3" key="1">
    <citation type="journal article" date="2017" name="Curr. Biol.">
        <title>The Evolution of Venom by Co-option of Single-Copy Genes.</title>
        <authorList>
            <person name="Martinson E.O."/>
            <person name="Mrinalini"/>
            <person name="Kelkar Y.D."/>
            <person name="Chang C.H."/>
            <person name="Werren J.H."/>
        </authorList>
    </citation>
    <scope>NUCLEOTIDE SEQUENCE [LARGE SCALE GENOMIC DNA]</scope>
    <source>
        <strain evidence="2 3">Alberta</strain>
        <tissue evidence="2">Whole body</tissue>
    </source>
</reference>
<proteinExistence type="predicted"/>
<keyword evidence="1" id="KW-0812">Transmembrane</keyword>
<accession>A0A232FBT7</accession>
<gene>
    <name evidence="2" type="ORF">TSAR_013024</name>
</gene>
<name>A0A232FBT7_9HYME</name>
<dbReference type="AlphaFoldDB" id="A0A232FBT7"/>
<dbReference type="EMBL" id="NNAY01000481">
    <property type="protein sequence ID" value="OXU28082.1"/>
    <property type="molecule type" value="Genomic_DNA"/>
</dbReference>
<evidence type="ECO:0000313" key="2">
    <source>
        <dbReference type="EMBL" id="OXU28082.1"/>
    </source>
</evidence>
<protein>
    <submittedName>
        <fullName evidence="2">Uncharacterized protein</fullName>
    </submittedName>
</protein>
<keyword evidence="3" id="KW-1185">Reference proteome</keyword>
<feature type="transmembrane region" description="Helical" evidence="1">
    <location>
        <begin position="37"/>
        <end position="60"/>
    </location>
</feature>
<sequence>MLRESKRERRCLFLFLSRDTYARDRDVSFSSSRNRRVLSFCVWFHQCFLVCVSLYIHAYVARRKDEEIA</sequence>
<keyword evidence="1" id="KW-0472">Membrane</keyword>
<comment type="caution">
    <text evidence="2">The sequence shown here is derived from an EMBL/GenBank/DDBJ whole genome shotgun (WGS) entry which is preliminary data.</text>
</comment>
<evidence type="ECO:0000256" key="1">
    <source>
        <dbReference type="SAM" id="Phobius"/>
    </source>
</evidence>
<organism evidence="2 3">
    <name type="scientific">Trichomalopsis sarcophagae</name>
    <dbReference type="NCBI Taxonomy" id="543379"/>
    <lineage>
        <taxon>Eukaryota</taxon>
        <taxon>Metazoa</taxon>
        <taxon>Ecdysozoa</taxon>
        <taxon>Arthropoda</taxon>
        <taxon>Hexapoda</taxon>
        <taxon>Insecta</taxon>
        <taxon>Pterygota</taxon>
        <taxon>Neoptera</taxon>
        <taxon>Endopterygota</taxon>
        <taxon>Hymenoptera</taxon>
        <taxon>Apocrita</taxon>
        <taxon>Proctotrupomorpha</taxon>
        <taxon>Chalcidoidea</taxon>
        <taxon>Pteromalidae</taxon>
        <taxon>Pteromalinae</taxon>
        <taxon>Trichomalopsis</taxon>
    </lineage>
</organism>
<evidence type="ECO:0000313" key="3">
    <source>
        <dbReference type="Proteomes" id="UP000215335"/>
    </source>
</evidence>
<keyword evidence="1" id="KW-1133">Transmembrane helix</keyword>
<dbReference type="Proteomes" id="UP000215335">
    <property type="component" value="Unassembled WGS sequence"/>
</dbReference>